<evidence type="ECO:0000313" key="13">
    <source>
        <dbReference type="Proteomes" id="UP000436429"/>
    </source>
</evidence>
<evidence type="ECO:0000313" key="12">
    <source>
        <dbReference type="Proteomes" id="UP000312594"/>
    </source>
</evidence>
<keyword evidence="1" id="KW-0812">Transmembrane</keyword>
<evidence type="ECO:0000256" key="1">
    <source>
        <dbReference type="SAM" id="Phobius"/>
    </source>
</evidence>
<evidence type="ECO:0000313" key="7">
    <source>
        <dbReference type="EMBL" id="TNU92106.1"/>
    </source>
</evidence>
<feature type="transmembrane region" description="Helical" evidence="1">
    <location>
        <begin position="129"/>
        <end position="146"/>
    </location>
</feature>
<gene>
    <name evidence="6" type="ORF">C1853_05600</name>
    <name evidence="5" type="ORF">C1871_07735</name>
    <name evidence="4" type="ORF">C1872_01700</name>
    <name evidence="3" type="ORF">C1875_05960</name>
    <name evidence="7" type="ORF">FIC87_05470</name>
    <name evidence="2" type="ORF">GO726_05980</name>
</gene>
<organism evidence="5 9">
    <name type="scientific">Eggerthella lenta</name>
    <name type="common">Eubacterium lentum</name>
    <dbReference type="NCBI Taxonomy" id="84112"/>
    <lineage>
        <taxon>Bacteria</taxon>
        <taxon>Bacillati</taxon>
        <taxon>Actinomycetota</taxon>
        <taxon>Coriobacteriia</taxon>
        <taxon>Eggerthellales</taxon>
        <taxon>Eggerthellaceae</taxon>
        <taxon>Eggerthella</taxon>
    </lineage>
</organism>
<sequence length="313" mass="32299">MAHPPRTGTQKALRITSIIMIIFGVLVALSGAIIIASGAAADSLGLNDAVNFQGTETTAGILTMAVGILVLIMGALQLIVAFLGLRASNDASKVGPYRALSWGISIVILAMIVYNWFLGGTFLDDPFLLIGDVVYLLVCTTLADVVKKEHDRGIVGEAKAEVERSGSQKALRVISIVLVVFAVISIVLGLAFLALIAAGLGTDAVNAMDPNDPDLVAGIAVGLVLGVVLVGSGVVDLVVGALGLRGARDPRKVKPFFVLCVIGLAIEVAGDVWLAAQGMLSSIGASGAVELLVIGACTWLAYDIMRQSRGIEA</sequence>
<accession>A0A369N9D3</accession>
<feature type="transmembrane region" description="Helical" evidence="1">
    <location>
        <begin position="282"/>
        <end position="302"/>
    </location>
</feature>
<dbReference type="EMBL" id="VEVP01000009">
    <property type="protein sequence ID" value="TNU92106.1"/>
    <property type="molecule type" value="Genomic_DNA"/>
</dbReference>
<dbReference type="EMBL" id="PPTY01000010">
    <property type="protein sequence ID" value="RDB85836.1"/>
    <property type="molecule type" value="Genomic_DNA"/>
</dbReference>
<evidence type="ECO:0000313" key="5">
    <source>
        <dbReference type="EMBL" id="RDB85836.1"/>
    </source>
</evidence>
<proteinExistence type="predicted"/>
<feature type="transmembrane region" description="Helical" evidence="1">
    <location>
        <begin position="12"/>
        <end position="41"/>
    </location>
</feature>
<feature type="transmembrane region" description="Helical" evidence="1">
    <location>
        <begin position="216"/>
        <end position="244"/>
    </location>
</feature>
<dbReference type="AlphaFoldDB" id="A0A369N9D3"/>
<feature type="transmembrane region" description="Helical" evidence="1">
    <location>
        <begin position="256"/>
        <end position="276"/>
    </location>
</feature>
<dbReference type="Proteomes" id="UP000253970">
    <property type="component" value="Unassembled WGS sequence"/>
</dbReference>
<feature type="transmembrane region" description="Helical" evidence="1">
    <location>
        <begin position="173"/>
        <end position="196"/>
    </location>
</feature>
<comment type="caution">
    <text evidence="5">The sequence shown here is derived from an EMBL/GenBank/DDBJ whole genome shotgun (WGS) entry which is preliminary data.</text>
</comment>
<reference evidence="2 13" key="4">
    <citation type="submission" date="2019-11" db="EMBL/GenBank/DDBJ databases">
        <title>Whole genome shotgun sequencing (WGS) data from Adlercreutzia equolifaciens ResAG-91, Eggerthella lenta MRI-F36, MRI-F37, MRI-F40, ResAG-49, ResAG-88, ResAG-121, ResAG-145, and Gordonibacter sp. ResAG-5, ResAG-26, ResAG-43, ResAG-50, ResAG-59.</title>
        <authorList>
            <person name="Stoll D.A."/>
            <person name="Danylec N."/>
            <person name="Franz C.M.A.P."/>
            <person name="Huch M."/>
        </authorList>
    </citation>
    <scope>NUCLEOTIDE SEQUENCE [LARGE SCALE GENOMIC DNA]</scope>
    <source>
        <strain evidence="2 13">ResAG-88</strain>
    </source>
</reference>
<dbReference type="EMBL" id="PPTU01000007">
    <property type="protein sequence ID" value="RDB71228.1"/>
    <property type="molecule type" value="Genomic_DNA"/>
</dbReference>
<evidence type="ECO:0000313" key="11">
    <source>
        <dbReference type="Proteomes" id="UP000253970"/>
    </source>
</evidence>
<dbReference type="Proteomes" id="UP000253752">
    <property type="component" value="Unassembled WGS sequence"/>
</dbReference>
<reference evidence="8 9" key="2">
    <citation type="journal article" date="2018" name="Elife">
        <title>Discovery and characterization of a prevalent human gut bacterial enzyme sufficient for the inactivation of a family of plant toxins.</title>
        <authorList>
            <person name="Koppel N."/>
            <person name="Bisanz J.E."/>
            <person name="Pandelia M.E."/>
            <person name="Turnbaugh P.J."/>
            <person name="Balskus E.P."/>
        </authorList>
    </citation>
    <scope>NUCLEOTIDE SEQUENCE [LARGE SCALE GENOMIC DNA]</scope>
    <source>
        <strain evidence="6 10">16A</strain>
        <strain evidence="5 9">FAA1-1-60AUCSF</strain>
        <strain evidence="4 8">MR1 #12</strain>
        <strain evidence="3 11">W1 BHI 6</strain>
    </source>
</reference>
<evidence type="ECO:0000313" key="2">
    <source>
        <dbReference type="EMBL" id="MVN32715.1"/>
    </source>
</evidence>
<evidence type="ECO:0000313" key="9">
    <source>
        <dbReference type="Proteomes" id="UP000253857"/>
    </source>
</evidence>
<reference evidence="7 12" key="1">
    <citation type="journal article" date="2005" name="Appl. Environ. Microbiol.">
        <title>Intestinal bacterial communities that produce active estrogen-like compounds enterodiol and enterolactone in humans.</title>
        <authorList>
            <person name="Clavel T."/>
            <person name="Henderson G."/>
            <person name="Alpert C.A."/>
            <person name="Philippe C."/>
            <person name="Rigottier-Gois L."/>
            <person name="Dore J."/>
            <person name="Blaut M."/>
        </authorList>
    </citation>
    <scope>NUCLEOTIDE SEQUENCE [LARGE SCALE GENOMIC DNA]</scope>
    <source>
        <strain evidence="7 12">SECO-MT75m2</strain>
    </source>
</reference>
<dbReference type="Proteomes" id="UP000253915">
    <property type="component" value="Unassembled WGS sequence"/>
</dbReference>
<feature type="transmembrane region" description="Helical" evidence="1">
    <location>
        <begin position="61"/>
        <end position="85"/>
    </location>
</feature>
<protein>
    <submittedName>
        <fullName evidence="5">Uncharacterized protein</fullName>
    </submittedName>
</protein>
<dbReference type="EMBL" id="PPUQ01000005">
    <property type="protein sequence ID" value="RDC39740.1"/>
    <property type="molecule type" value="Genomic_DNA"/>
</dbReference>
<evidence type="ECO:0000313" key="10">
    <source>
        <dbReference type="Proteomes" id="UP000253915"/>
    </source>
</evidence>
<reference evidence="7" key="3">
    <citation type="submission" date="2019-06" db="EMBL/GenBank/DDBJ databases">
        <authorList>
            <person name="Bisanz J.E."/>
            <person name="Turnbaugh P.J."/>
        </authorList>
    </citation>
    <scope>NUCLEOTIDE SEQUENCE</scope>
    <source>
        <strain evidence="7">SECO-MT75m2</strain>
    </source>
</reference>
<dbReference type="EMBL" id="PPTX01000002">
    <property type="protein sequence ID" value="RDB81413.1"/>
    <property type="molecule type" value="Genomic_DNA"/>
</dbReference>
<dbReference type="Proteomes" id="UP000253857">
    <property type="component" value="Unassembled WGS sequence"/>
</dbReference>
<evidence type="ECO:0000313" key="4">
    <source>
        <dbReference type="EMBL" id="RDB81413.1"/>
    </source>
</evidence>
<dbReference type="RefSeq" id="WP_009608430.1">
    <property type="nucleotide sequence ID" value="NZ_AP025575.1"/>
</dbReference>
<keyword evidence="1" id="KW-0472">Membrane</keyword>
<dbReference type="GeneID" id="69512217"/>
<dbReference type="EMBL" id="WPOM01000009">
    <property type="protein sequence ID" value="MVN32715.1"/>
    <property type="molecule type" value="Genomic_DNA"/>
</dbReference>
<evidence type="ECO:0000313" key="3">
    <source>
        <dbReference type="EMBL" id="RDB71228.1"/>
    </source>
</evidence>
<dbReference type="Proteomes" id="UP000436429">
    <property type="component" value="Unassembled WGS sequence"/>
</dbReference>
<feature type="transmembrane region" description="Helical" evidence="1">
    <location>
        <begin position="97"/>
        <end position="117"/>
    </location>
</feature>
<evidence type="ECO:0000313" key="6">
    <source>
        <dbReference type="EMBL" id="RDC39740.1"/>
    </source>
</evidence>
<name>A0A369N9D3_EGGLN</name>
<dbReference type="Proteomes" id="UP000312594">
    <property type="component" value="Unassembled WGS sequence"/>
</dbReference>
<keyword evidence="1" id="KW-1133">Transmembrane helix</keyword>
<evidence type="ECO:0000313" key="8">
    <source>
        <dbReference type="Proteomes" id="UP000253752"/>
    </source>
</evidence>